<evidence type="ECO:0000313" key="2">
    <source>
        <dbReference type="Proteomes" id="UP000663937"/>
    </source>
</evidence>
<dbReference type="Proteomes" id="UP000663937">
    <property type="component" value="Chromosome"/>
</dbReference>
<name>A0A8A4ZGS3_9MICO</name>
<sequence>MDEVRRRVEQETLGHRGRADDPLYRVRNILHRVAGELTERPWARLVDSLERGDIGDKVFVAQQCYQQVRSAFDTYLAYYAVAVMCA</sequence>
<dbReference type="RefSeq" id="WP_406620438.1">
    <property type="nucleotide sequence ID" value="NZ_CP071868.1"/>
</dbReference>
<evidence type="ECO:0000313" key="1">
    <source>
        <dbReference type="EMBL" id="QTE31084.1"/>
    </source>
</evidence>
<proteinExistence type="predicted"/>
<dbReference type="KEGG" id="psic:J4E96_09255"/>
<accession>A0A8A4ZGS3</accession>
<reference evidence="1" key="1">
    <citation type="submission" date="2021-03" db="EMBL/GenBank/DDBJ databases">
        <title>Pengzhenrongella sicca gen. nov., sp. nov., a new member of suborder Micrococcineae isolated from High-Arctic tundra soil.</title>
        <authorList>
            <person name="Peng F."/>
        </authorList>
    </citation>
    <scope>NUCLEOTIDE SEQUENCE</scope>
    <source>
        <strain evidence="1">LRZ-2</strain>
    </source>
</reference>
<dbReference type="AlphaFoldDB" id="A0A8A4ZGS3"/>
<dbReference type="EMBL" id="CP071868">
    <property type="protein sequence ID" value="QTE31084.1"/>
    <property type="molecule type" value="Genomic_DNA"/>
</dbReference>
<keyword evidence="2" id="KW-1185">Reference proteome</keyword>
<protein>
    <submittedName>
        <fullName evidence="1">Transposase</fullName>
    </submittedName>
</protein>
<organism evidence="1 2">
    <name type="scientific">Pengzhenrongella sicca</name>
    <dbReference type="NCBI Taxonomy" id="2819238"/>
    <lineage>
        <taxon>Bacteria</taxon>
        <taxon>Bacillati</taxon>
        <taxon>Actinomycetota</taxon>
        <taxon>Actinomycetes</taxon>
        <taxon>Micrococcales</taxon>
        <taxon>Pengzhenrongella</taxon>
    </lineage>
</organism>
<gene>
    <name evidence="1" type="ORF">J4E96_09255</name>
</gene>